<sequence>MKILVETVNQEPFHSVTKQDISVVIRNIPQDWLGSAHVFLISAQKIGNSGFGRLAFLNQTTFRVLSRGQDKYEVIKELLIEIAINATRTILRYGHKIDHEQRKKLERIIQPCYEKILLELPSTNQ</sequence>
<proteinExistence type="predicted"/>
<keyword evidence="2" id="KW-1185">Reference proteome</keyword>
<dbReference type="EMBL" id="RXOF01000017">
    <property type="protein sequence ID" value="RTQ46007.1"/>
    <property type="molecule type" value="Genomic_DNA"/>
</dbReference>
<dbReference type="Proteomes" id="UP000282184">
    <property type="component" value="Unassembled WGS sequence"/>
</dbReference>
<comment type="caution">
    <text evidence="1">The sequence shown here is derived from an EMBL/GenBank/DDBJ whole genome shotgun (WGS) entry which is preliminary data.</text>
</comment>
<dbReference type="AlphaFoldDB" id="A0A3S0JB11"/>
<name>A0A3S0JB11_9BACT</name>
<dbReference type="RefSeq" id="WP_126695543.1">
    <property type="nucleotide sequence ID" value="NZ_RXOF01000017.1"/>
</dbReference>
<reference evidence="1 2" key="1">
    <citation type="submission" date="2018-12" db="EMBL/GenBank/DDBJ databases">
        <title>Hymenobacter gummosus sp. nov., isolated from a spring.</title>
        <authorList>
            <person name="Nie L."/>
        </authorList>
    </citation>
    <scope>NUCLEOTIDE SEQUENCE [LARGE SCALE GENOMIC DNA]</scope>
    <source>
        <strain evidence="1 2">KCTC 52166</strain>
    </source>
</reference>
<organism evidence="1 2">
    <name type="scientific">Hymenobacter gummosus</name>
    <dbReference type="NCBI Taxonomy" id="1776032"/>
    <lineage>
        <taxon>Bacteria</taxon>
        <taxon>Pseudomonadati</taxon>
        <taxon>Bacteroidota</taxon>
        <taxon>Cytophagia</taxon>
        <taxon>Cytophagales</taxon>
        <taxon>Hymenobacteraceae</taxon>
        <taxon>Hymenobacter</taxon>
    </lineage>
</organism>
<gene>
    <name evidence="1" type="ORF">EJV47_22880</name>
</gene>
<evidence type="ECO:0000313" key="2">
    <source>
        <dbReference type="Proteomes" id="UP000282184"/>
    </source>
</evidence>
<protein>
    <submittedName>
        <fullName evidence="1">Uncharacterized protein</fullName>
    </submittedName>
</protein>
<accession>A0A3S0JB11</accession>
<evidence type="ECO:0000313" key="1">
    <source>
        <dbReference type="EMBL" id="RTQ46007.1"/>
    </source>
</evidence>
<dbReference type="OrthoDB" id="894046at2"/>